<dbReference type="PANTHER" id="PTHR35891">
    <property type="entry name" value="THIOL:DISULFIDE INTERCHANGE PROTEIN DSBA"/>
    <property type="match status" value="1"/>
</dbReference>
<gene>
    <name evidence="10" type="ORF">QWI16_06235</name>
</gene>
<protein>
    <recommendedName>
        <fullName evidence="7">Thiol:disulfide interchange protein</fullName>
    </recommendedName>
</protein>
<dbReference type="RefSeq" id="WP_302711922.1">
    <property type="nucleotide sequence ID" value="NZ_JAULRT010000046.1"/>
</dbReference>
<dbReference type="InterPro" id="IPR001853">
    <property type="entry name" value="DSBA-like_thioredoxin_dom"/>
</dbReference>
<comment type="similarity">
    <text evidence="2">Belongs to the thioredoxin family. DsbA subfamily.</text>
</comment>
<dbReference type="InterPro" id="IPR036249">
    <property type="entry name" value="Thioredoxin-like_sf"/>
</dbReference>
<evidence type="ECO:0000313" key="10">
    <source>
        <dbReference type="EMBL" id="MDO3381767.1"/>
    </source>
</evidence>
<comment type="subcellular location">
    <subcellularLocation>
        <location evidence="1 7">Periplasm</location>
    </subcellularLocation>
</comment>
<organism evidence="10 11">
    <name type="scientific">Gilvimarinus algae</name>
    <dbReference type="NCBI Taxonomy" id="3058037"/>
    <lineage>
        <taxon>Bacteria</taxon>
        <taxon>Pseudomonadati</taxon>
        <taxon>Pseudomonadota</taxon>
        <taxon>Gammaproteobacteria</taxon>
        <taxon>Cellvibrionales</taxon>
        <taxon>Cellvibrionaceae</taxon>
        <taxon>Gilvimarinus</taxon>
    </lineage>
</organism>
<keyword evidence="3 8" id="KW-0732">Signal</keyword>
<evidence type="ECO:0000256" key="4">
    <source>
        <dbReference type="ARBA" id="ARBA00022764"/>
    </source>
</evidence>
<dbReference type="InterPro" id="IPR013766">
    <property type="entry name" value="Thioredoxin_domain"/>
</dbReference>
<evidence type="ECO:0000256" key="1">
    <source>
        <dbReference type="ARBA" id="ARBA00004418"/>
    </source>
</evidence>
<evidence type="ECO:0000256" key="3">
    <source>
        <dbReference type="ARBA" id="ARBA00022729"/>
    </source>
</evidence>
<keyword evidence="11" id="KW-1185">Reference proteome</keyword>
<evidence type="ECO:0000313" key="11">
    <source>
        <dbReference type="Proteomes" id="UP001168380"/>
    </source>
</evidence>
<feature type="domain" description="Thioredoxin" evidence="9">
    <location>
        <begin position="15"/>
        <end position="207"/>
    </location>
</feature>
<keyword evidence="5 7" id="KW-1015">Disulfide bond</keyword>
<dbReference type="PANTHER" id="PTHR35891:SF3">
    <property type="entry name" value="THIOL:DISULFIDE INTERCHANGE PROTEIN DSBL"/>
    <property type="match status" value="1"/>
</dbReference>
<name>A0ABT8TCD4_9GAMM</name>
<evidence type="ECO:0000256" key="5">
    <source>
        <dbReference type="ARBA" id="ARBA00023157"/>
    </source>
</evidence>
<dbReference type="CDD" id="cd03019">
    <property type="entry name" value="DsbA_DsbA"/>
    <property type="match status" value="1"/>
</dbReference>
<accession>A0ABT8TCD4</accession>
<evidence type="ECO:0000256" key="8">
    <source>
        <dbReference type="SAM" id="SignalP"/>
    </source>
</evidence>
<sequence length="213" mass="24151">MMRVLVAVIGVMMSMVACADSSDSSAPSYEAGKHYTELAEPVRTDDPDKIEVREMFAYTCGHCFRFDPLFHEWREKQADDVNVLQTPVVWAKQMEPYARAFYTARSMGILEQAHMDLFNALHIQRTRFGSAEDFADFYAQYGVDKEKFVKTFESFGVDSLLRQGDAKVRAFNISGTPELVIDGRYTISASGAGSHEDMLKVADYLVEKIRKEK</sequence>
<dbReference type="PROSITE" id="PS51257">
    <property type="entry name" value="PROKAR_LIPOPROTEIN"/>
    <property type="match status" value="1"/>
</dbReference>
<evidence type="ECO:0000256" key="7">
    <source>
        <dbReference type="PIRNR" id="PIRNR001488"/>
    </source>
</evidence>
<dbReference type="Gene3D" id="3.40.30.10">
    <property type="entry name" value="Glutaredoxin"/>
    <property type="match status" value="1"/>
</dbReference>
<evidence type="ECO:0000256" key="6">
    <source>
        <dbReference type="ARBA" id="ARBA00023284"/>
    </source>
</evidence>
<dbReference type="SUPFAM" id="SSF52833">
    <property type="entry name" value="Thioredoxin-like"/>
    <property type="match status" value="1"/>
</dbReference>
<dbReference type="PROSITE" id="PS51352">
    <property type="entry name" value="THIOREDOXIN_2"/>
    <property type="match status" value="1"/>
</dbReference>
<dbReference type="InterPro" id="IPR023205">
    <property type="entry name" value="DsbA/DsbL"/>
</dbReference>
<dbReference type="InterPro" id="IPR050824">
    <property type="entry name" value="Thiol_disulfide_DsbA"/>
</dbReference>
<dbReference type="EMBL" id="JAULRT010000046">
    <property type="protein sequence ID" value="MDO3381767.1"/>
    <property type="molecule type" value="Genomic_DNA"/>
</dbReference>
<dbReference type="Pfam" id="PF01323">
    <property type="entry name" value="DSBA"/>
    <property type="match status" value="1"/>
</dbReference>
<dbReference type="PIRSF" id="PIRSF001488">
    <property type="entry name" value="Tdi_protein"/>
    <property type="match status" value="1"/>
</dbReference>
<feature type="chain" id="PRO_5046156073" description="Thiol:disulfide interchange protein" evidence="8">
    <location>
        <begin position="20"/>
        <end position="213"/>
    </location>
</feature>
<evidence type="ECO:0000259" key="9">
    <source>
        <dbReference type="PROSITE" id="PS51352"/>
    </source>
</evidence>
<keyword evidence="4 7" id="KW-0574">Periplasm</keyword>
<feature type="signal peptide" evidence="8">
    <location>
        <begin position="1"/>
        <end position="19"/>
    </location>
</feature>
<dbReference type="Proteomes" id="UP001168380">
    <property type="component" value="Unassembled WGS sequence"/>
</dbReference>
<comment type="caution">
    <text evidence="10">The sequence shown here is derived from an EMBL/GenBank/DDBJ whole genome shotgun (WGS) entry which is preliminary data.</text>
</comment>
<keyword evidence="6" id="KW-0676">Redox-active center</keyword>
<evidence type="ECO:0000256" key="2">
    <source>
        <dbReference type="ARBA" id="ARBA00005791"/>
    </source>
</evidence>
<proteinExistence type="inferred from homology"/>
<reference evidence="10" key="1">
    <citation type="submission" date="2023-07" db="EMBL/GenBank/DDBJ databases">
        <title>Gilvimarinus algae sp. nov., isolated from the surface of Kelp.</title>
        <authorList>
            <person name="Sun Y.Y."/>
            <person name="Gong Y."/>
            <person name="Du Z.J."/>
        </authorList>
    </citation>
    <scope>NUCLEOTIDE SEQUENCE</scope>
    <source>
        <strain evidence="10">SDUM040014</strain>
    </source>
</reference>